<organism evidence="1 2">
    <name type="scientific">Mycobacterium lepromatosis</name>
    <dbReference type="NCBI Taxonomy" id="480418"/>
    <lineage>
        <taxon>Bacteria</taxon>
        <taxon>Bacillati</taxon>
        <taxon>Actinomycetota</taxon>
        <taxon>Actinomycetes</taxon>
        <taxon>Mycobacteriales</taxon>
        <taxon>Mycobacteriaceae</taxon>
        <taxon>Mycobacterium</taxon>
    </lineage>
</organism>
<protein>
    <submittedName>
        <fullName evidence="1">Uncharacterized protein</fullName>
    </submittedName>
</protein>
<accession>A0A0F4ESR8</accession>
<dbReference type="Proteomes" id="UP000053699">
    <property type="component" value="Unassembled WGS sequence"/>
</dbReference>
<dbReference type="EMBL" id="JRPY01000027">
    <property type="protein sequence ID" value="KJX75652.1"/>
    <property type="molecule type" value="Genomic_DNA"/>
</dbReference>
<keyword evidence="2" id="KW-1185">Reference proteome</keyword>
<evidence type="ECO:0000313" key="1">
    <source>
        <dbReference type="EMBL" id="KJX75652.1"/>
    </source>
</evidence>
<dbReference type="AlphaFoldDB" id="A0A0F4ESR8"/>
<proteinExistence type="predicted"/>
<name>A0A0F4ESR8_9MYCO</name>
<gene>
    <name evidence="1" type="ORF">MLPM_0525</name>
</gene>
<evidence type="ECO:0000313" key="2">
    <source>
        <dbReference type="Proteomes" id="UP000053699"/>
    </source>
</evidence>
<sequence>MIWSSVSKRCSGRCAQHGATRRAFGRCGDC</sequence>
<comment type="caution">
    <text evidence="1">The sequence shown here is derived from an EMBL/GenBank/DDBJ whole genome shotgun (WGS) entry which is preliminary data.</text>
</comment>
<reference evidence="1 2" key="1">
    <citation type="journal article" date="2015" name="Proc. Natl. Acad. Sci. U.S.A.">
        <title>Insight into the evolution and origin of leprosy bacilli from the genome sequence of Mycobacterium lepromatosis.</title>
        <authorList>
            <person name="Singh P."/>
            <person name="Benjak A."/>
            <person name="Schuenemann V.J."/>
            <person name="Herbig A."/>
            <person name="Avanzi C."/>
            <person name="Busso P."/>
            <person name="Nieselt K."/>
            <person name="Krause J."/>
            <person name="Vera-Cabrera L."/>
            <person name="Cole S.T."/>
        </authorList>
    </citation>
    <scope>NUCLEOTIDE SEQUENCE [LARGE SCALE GENOMIC DNA]</scope>
    <source>
        <strain evidence="1 2">Mx1-22A</strain>
    </source>
</reference>